<evidence type="ECO:0000313" key="10">
    <source>
        <dbReference type="EMBL" id="GAA4390357.1"/>
    </source>
</evidence>
<keyword evidence="11" id="KW-1185">Reference proteome</keyword>
<feature type="transmembrane region" description="Helical" evidence="8">
    <location>
        <begin position="459"/>
        <end position="483"/>
    </location>
</feature>
<feature type="domain" description="ABC transmembrane type-1" evidence="9">
    <location>
        <begin position="39"/>
        <end position="220"/>
    </location>
</feature>
<keyword evidence="5 8" id="KW-0812">Transmembrane</keyword>
<keyword evidence="6 8" id="KW-1133">Transmembrane helix</keyword>
<evidence type="ECO:0000256" key="5">
    <source>
        <dbReference type="ARBA" id="ARBA00022692"/>
    </source>
</evidence>
<dbReference type="Proteomes" id="UP001500390">
    <property type="component" value="Unassembled WGS sequence"/>
</dbReference>
<comment type="subcellular location">
    <subcellularLocation>
        <location evidence="1">Cell inner membrane</location>
        <topology evidence="1">Multi-pass membrane protein</topology>
    </subcellularLocation>
    <subcellularLocation>
        <location evidence="8">Cell membrane</location>
        <topology evidence="8">Multi-pass membrane protein</topology>
    </subcellularLocation>
</comment>
<comment type="similarity">
    <text evidence="8">Belongs to the binding-protein-dependent transport system permease family.</text>
</comment>
<comment type="caution">
    <text evidence="10">The sequence shown here is derived from an EMBL/GenBank/DDBJ whole genome shotgun (WGS) entry which is preliminary data.</text>
</comment>
<evidence type="ECO:0000256" key="4">
    <source>
        <dbReference type="ARBA" id="ARBA00022519"/>
    </source>
</evidence>
<feature type="transmembrane region" description="Helical" evidence="8">
    <location>
        <begin position="254"/>
        <end position="277"/>
    </location>
</feature>
<keyword evidence="3" id="KW-1003">Cell membrane</keyword>
<evidence type="ECO:0000259" key="9">
    <source>
        <dbReference type="PROSITE" id="PS50928"/>
    </source>
</evidence>
<dbReference type="SUPFAM" id="SSF161098">
    <property type="entry name" value="MetI-like"/>
    <property type="match status" value="2"/>
</dbReference>
<feature type="transmembrane region" description="Helical" evidence="8">
    <location>
        <begin position="331"/>
        <end position="353"/>
    </location>
</feature>
<dbReference type="Pfam" id="PF00528">
    <property type="entry name" value="BPD_transp_1"/>
    <property type="match status" value="2"/>
</dbReference>
<feature type="transmembrane region" description="Helical" evidence="8">
    <location>
        <begin position="202"/>
        <end position="220"/>
    </location>
</feature>
<gene>
    <name evidence="10" type="ORF">GCM10023153_07330</name>
</gene>
<feature type="transmembrane region" description="Helical" evidence="8">
    <location>
        <begin position="365"/>
        <end position="386"/>
    </location>
</feature>
<dbReference type="PANTHER" id="PTHR43357">
    <property type="entry name" value="INNER MEMBRANE ABC TRANSPORTER PERMEASE PROTEIN YDCV"/>
    <property type="match status" value="1"/>
</dbReference>
<feature type="transmembrane region" description="Helical" evidence="8">
    <location>
        <begin position="42"/>
        <end position="63"/>
    </location>
</feature>
<evidence type="ECO:0000313" key="11">
    <source>
        <dbReference type="Proteomes" id="UP001500390"/>
    </source>
</evidence>
<feature type="transmembrane region" description="Helical" evidence="8">
    <location>
        <begin position="407"/>
        <end position="429"/>
    </location>
</feature>
<keyword evidence="7 8" id="KW-0472">Membrane</keyword>
<evidence type="ECO:0000256" key="1">
    <source>
        <dbReference type="ARBA" id="ARBA00004429"/>
    </source>
</evidence>
<sequence length="495" mass="51427">MVVALIALIPIGYLVVRAAEAGPGRIVAILARQRTVELVGRSLLLVTLVTALSVVIGVGLAFLAARTDVPGRRVLAALAPLPLAIPSYVAAFAWISALPQIAGLTGAVLVLTLCCYPYVYLPVLAALRRADPGLDEVARSLGRTPWQTFREVTLRQVRPSAAAGGLLVALYTLSDFGAVSILRYDVFTRVIYTAYRSSFDRSTAAVLSLLLVALTVAISVGESRVRRRDVARIGAGVARQPEPLRLGPLRLPMAGGAGVVVVLALGFPIASLLYWFTTGLSAGLDAGRLGAGIAATAWLSLLGAVACTLGAVPVGILAARHRGRFATVIEQVTYAGHALPGIVVALALVFLGVRVVPWAYQEAPLLVLAYVVLFLPTAVGSVRSSVAQSSVRGEEVARSLGAAPGEVLRRVTLPLAAPGISAGAALVLLTCMKELPATLLLRPTGTDTLATSLWTQTGVGAYGAAAPYGLALVVLAVLPTIWLMRASAHDRGSES</sequence>
<feature type="transmembrane region" description="Helical" evidence="8">
    <location>
        <begin position="160"/>
        <end position="182"/>
    </location>
</feature>
<dbReference type="RefSeq" id="WP_246196704.1">
    <property type="nucleotide sequence ID" value="NZ_BAABFX010000013.1"/>
</dbReference>
<dbReference type="InterPro" id="IPR000515">
    <property type="entry name" value="MetI-like"/>
</dbReference>
<evidence type="ECO:0000256" key="3">
    <source>
        <dbReference type="ARBA" id="ARBA00022475"/>
    </source>
</evidence>
<evidence type="ECO:0000256" key="7">
    <source>
        <dbReference type="ARBA" id="ARBA00023136"/>
    </source>
</evidence>
<dbReference type="EMBL" id="BAABFX010000013">
    <property type="protein sequence ID" value="GAA4390357.1"/>
    <property type="molecule type" value="Genomic_DNA"/>
</dbReference>
<dbReference type="Gene3D" id="1.10.3720.10">
    <property type="entry name" value="MetI-like"/>
    <property type="match status" value="2"/>
</dbReference>
<accession>A0ABP8JG87</accession>
<feature type="domain" description="ABC transmembrane type-1" evidence="9">
    <location>
        <begin position="293"/>
        <end position="483"/>
    </location>
</feature>
<proteinExistence type="inferred from homology"/>
<reference evidence="11" key="1">
    <citation type="journal article" date="2019" name="Int. J. Syst. Evol. Microbiol.">
        <title>The Global Catalogue of Microorganisms (GCM) 10K type strain sequencing project: providing services to taxonomists for standard genome sequencing and annotation.</title>
        <authorList>
            <consortium name="The Broad Institute Genomics Platform"/>
            <consortium name="The Broad Institute Genome Sequencing Center for Infectious Disease"/>
            <person name="Wu L."/>
            <person name="Ma J."/>
        </authorList>
    </citation>
    <scope>NUCLEOTIDE SEQUENCE [LARGE SCALE GENOMIC DNA]</scope>
    <source>
        <strain evidence="11">JCM 17738</strain>
    </source>
</reference>
<evidence type="ECO:0000256" key="6">
    <source>
        <dbReference type="ARBA" id="ARBA00022989"/>
    </source>
</evidence>
<feature type="transmembrane region" description="Helical" evidence="8">
    <location>
        <begin position="101"/>
        <end position="121"/>
    </location>
</feature>
<evidence type="ECO:0000256" key="8">
    <source>
        <dbReference type="RuleBase" id="RU363032"/>
    </source>
</evidence>
<dbReference type="PANTHER" id="PTHR43357:SF3">
    <property type="entry name" value="FE(3+)-TRANSPORT SYSTEM PERMEASE PROTEIN FBPB 2"/>
    <property type="match status" value="1"/>
</dbReference>
<evidence type="ECO:0000256" key="2">
    <source>
        <dbReference type="ARBA" id="ARBA00022448"/>
    </source>
</evidence>
<dbReference type="PROSITE" id="PS50928">
    <property type="entry name" value="ABC_TM1"/>
    <property type="match status" value="2"/>
</dbReference>
<name>A0ABP8JG87_9MICO</name>
<keyword evidence="2 8" id="KW-0813">Transport</keyword>
<feature type="transmembrane region" description="Helical" evidence="8">
    <location>
        <begin position="75"/>
        <end position="95"/>
    </location>
</feature>
<organism evidence="10 11">
    <name type="scientific">Ornithinibacter aureus</name>
    <dbReference type="NCBI Taxonomy" id="622664"/>
    <lineage>
        <taxon>Bacteria</taxon>
        <taxon>Bacillati</taxon>
        <taxon>Actinomycetota</taxon>
        <taxon>Actinomycetes</taxon>
        <taxon>Micrococcales</taxon>
        <taxon>Intrasporangiaceae</taxon>
        <taxon>Ornithinibacter</taxon>
    </lineage>
</organism>
<dbReference type="InterPro" id="IPR035906">
    <property type="entry name" value="MetI-like_sf"/>
</dbReference>
<dbReference type="CDD" id="cd06261">
    <property type="entry name" value="TM_PBP2"/>
    <property type="match status" value="2"/>
</dbReference>
<keyword evidence="4" id="KW-0997">Cell inner membrane</keyword>
<protein>
    <submittedName>
        <fullName evidence="10">Iron ABC transporter permease</fullName>
    </submittedName>
</protein>
<feature type="transmembrane region" description="Helical" evidence="8">
    <location>
        <begin position="297"/>
        <end position="319"/>
    </location>
</feature>